<protein>
    <submittedName>
        <fullName evidence="1">Uncharacterized protein</fullName>
    </submittedName>
</protein>
<proteinExistence type="predicted"/>
<name>A0A0L8HIM6_OCTBM</name>
<organism evidence="1">
    <name type="scientific">Octopus bimaculoides</name>
    <name type="common">California two-spotted octopus</name>
    <dbReference type="NCBI Taxonomy" id="37653"/>
    <lineage>
        <taxon>Eukaryota</taxon>
        <taxon>Metazoa</taxon>
        <taxon>Spiralia</taxon>
        <taxon>Lophotrochozoa</taxon>
        <taxon>Mollusca</taxon>
        <taxon>Cephalopoda</taxon>
        <taxon>Coleoidea</taxon>
        <taxon>Octopodiformes</taxon>
        <taxon>Octopoda</taxon>
        <taxon>Incirrata</taxon>
        <taxon>Octopodidae</taxon>
        <taxon>Octopus</taxon>
    </lineage>
</organism>
<dbReference type="EMBL" id="KQ418043">
    <property type="protein sequence ID" value="KOF89081.1"/>
    <property type="molecule type" value="Genomic_DNA"/>
</dbReference>
<reference evidence="1" key="1">
    <citation type="submission" date="2015-07" db="EMBL/GenBank/DDBJ databases">
        <title>MeaNS - Measles Nucleotide Surveillance Program.</title>
        <authorList>
            <person name="Tran T."/>
            <person name="Druce J."/>
        </authorList>
    </citation>
    <scope>NUCLEOTIDE SEQUENCE</scope>
    <source>
        <strain evidence="1">UCB-OBI-ISO-001</strain>
        <tissue evidence="1">Gonad</tissue>
    </source>
</reference>
<gene>
    <name evidence="1" type="ORF">OCBIM_22013663mg</name>
</gene>
<accession>A0A0L8HIM6</accession>
<dbReference type="AlphaFoldDB" id="A0A0L8HIM6"/>
<sequence length="64" mass="7473">MSRTCANNIGNLCCICGEVIFASRKRRINAMVRKAYQHLNYILDARLTTRIRSEEFKYLTSNFP</sequence>
<evidence type="ECO:0000313" key="1">
    <source>
        <dbReference type="EMBL" id="KOF89081.1"/>
    </source>
</evidence>